<dbReference type="PROSITE" id="PS51257">
    <property type="entry name" value="PROKAR_LIPOPROTEIN"/>
    <property type="match status" value="1"/>
</dbReference>
<dbReference type="Gene3D" id="3.40.50.410">
    <property type="entry name" value="von Willebrand factor, type A domain"/>
    <property type="match status" value="2"/>
</dbReference>
<dbReference type="InterPro" id="IPR036465">
    <property type="entry name" value="vWFA_dom_sf"/>
</dbReference>
<feature type="compositionally biased region" description="Basic and acidic residues" evidence="1">
    <location>
        <begin position="42"/>
        <end position="60"/>
    </location>
</feature>
<feature type="compositionally biased region" description="Basic and acidic residues" evidence="1">
    <location>
        <begin position="25"/>
        <end position="34"/>
    </location>
</feature>
<dbReference type="PROSITE" id="PS50234">
    <property type="entry name" value="VWFA"/>
    <property type="match status" value="1"/>
</dbReference>
<feature type="region of interest" description="Disordered" evidence="1">
    <location>
        <begin position="21"/>
        <end position="65"/>
    </location>
</feature>
<dbReference type="SMART" id="SM00327">
    <property type="entry name" value="VWA"/>
    <property type="match status" value="1"/>
</dbReference>
<dbReference type="InterPro" id="IPR002035">
    <property type="entry name" value="VWF_A"/>
</dbReference>
<sequence length="455" mass="51507">MNVKTLGVLSFICLFISACSTESNSSDKPKEANKKIVQNDSLKQETEKGKEERKEEKKFPSEYATSVPLMIQEGPGKFAQNKSLTSQERSDFDKTLTDLPKDLTAEQIYVQLLALQAQEYNDVVKKLEDIIPNFSIKERKEVDGQNINASKNKVLNVAVLLDASGSMAGKIDGQTKMDVANKSILNYVEKLPDKANVMLRVYGHRGSNKESDKALSCGSSEVMYPLKPYEKSQFESALSTFKPTGWTPLGSAIQSVKEDFKKYSGEENLNVIYIVSDGEETCDGDPVKAAKELNQSNTHAVVNIIGFDVKNQEQQQLRDTAEAGGGKFTTVNNTDELHKALNDEYEKLYKEWESWKVEQYFSLGTQWSDLFTNIKRARLEIEDVANNEHFDLKNSARLLYEKGVIDKQTSEGVEKLVKERFEKIIKYFREREKELIALISQNEKKAKENIEQTKP</sequence>
<dbReference type="Proteomes" id="UP000226357">
    <property type="component" value="Unassembled WGS sequence"/>
</dbReference>
<gene>
    <name evidence="3" type="ORF">COK38_11205</name>
</gene>
<name>A0AA44QB28_BACCE</name>
<dbReference type="SUPFAM" id="SSF53300">
    <property type="entry name" value="vWA-like"/>
    <property type="match status" value="1"/>
</dbReference>
<accession>A0AA44QB28</accession>
<evidence type="ECO:0000259" key="2">
    <source>
        <dbReference type="PROSITE" id="PS50234"/>
    </source>
</evidence>
<evidence type="ECO:0000313" key="3">
    <source>
        <dbReference type="EMBL" id="PFS01568.1"/>
    </source>
</evidence>
<dbReference type="Pfam" id="PF00092">
    <property type="entry name" value="VWA"/>
    <property type="match status" value="1"/>
</dbReference>
<evidence type="ECO:0000256" key="1">
    <source>
        <dbReference type="SAM" id="MobiDB-lite"/>
    </source>
</evidence>
<reference evidence="3 4" key="1">
    <citation type="submission" date="2017-09" db="EMBL/GenBank/DDBJ databases">
        <title>Large-scale bioinformatics analysis of Bacillus genomes uncovers conserved roles of natural products in bacterial physiology.</title>
        <authorList>
            <consortium name="Agbiome Team Llc"/>
            <person name="Bleich R.M."/>
            <person name="Grubbs K.J."/>
            <person name="Santa Maria K.C."/>
            <person name="Allen S.E."/>
            <person name="Farag S."/>
            <person name="Shank E.A."/>
            <person name="Bowers A."/>
        </authorList>
    </citation>
    <scope>NUCLEOTIDE SEQUENCE [LARGE SCALE GENOMIC DNA]</scope>
    <source>
        <strain evidence="3 4">AFS067272</strain>
    </source>
</reference>
<protein>
    <submittedName>
        <fullName evidence="3">Amino acid dehydrogenase</fullName>
    </submittedName>
</protein>
<organism evidence="3 4">
    <name type="scientific">Bacillus cereus</name>
    <dbReference type="NCBI Taxonomy" id="1396"/>
    <lineage>
        <taxon>Bacteria</taxon>
        <taxon>Bacillati</taxon>
        <taxon>Bacillota</taxon>
        <taxon>Bacilli</taxon>
        <taxon>Bacillales</taxon>
        <taxon>Bacillaceae</taxon>
        <taxon>Bacillus</taxon>
        <taxon>Bacillus cereus group</taxon>
    </lineage>
</organism>
<feature type="domain" description="VWFA" evidence="2">
    <location>
        <begin position="156"/>
        <end position="348"/>
    </location>
</feature>
<comment type="caution">
    <text evidence="3">The sequence shown here is derived from an EMBL/GenBank/DDBJ whole genome shotgun (WGS) entry which is preliminary data.</text>
</comment>
<evidence type="ECO:0000313" key="4">
    <source>
        <dbReference type="Proteomes" id="UP000226357"/>
    </source>
</evidence>
<dbReference type="RefSeq" id="WP_098523360.1">
    <property type="nucleotide sequence ID" value="NZ_NUYJ01000082.1"/>
</dbReference>
<dbReference type="AlphaFoldDB" id="A0AA44QB28"/>
<proteinExistence type="predicted"/>
<dbReference type="EMBL" id="NVBO01000086">
    <property type="protein sequence ID" value="PFS01568.1"/>
    <property type="molecule type" value="Genomic_DNA"/>
</dbReference>